<dbReference type="FunFam" id="2.90.10.30:FF:000003">
    <property type="entry name" value="Os04g0303100 protein"/>
    <property type="match status" value="1"/>
</dbReference>
<protein>
    <recommendedName>
        <fullName evidence="2">non-specific serine/threonine protein kinase</fullName>
        <ecNumber evidence="2">2.7.11.1</ecNumber>
    </recommendedName>
</protein>
<dbReference type="OrthoDB" id="4062651at2759"/>
<dbReference type="CDD" id="cd01098">
    <property type="entry name" value="PAN_AP_plant"/>
    <property type="match status" value="1"/>
</dbReference>
<dbReference type="InterPro" id="IPR000858">
    <property type="entry name" value="S_locus_glycoprot_dom"/>
</dbReference>
<evidence type="ECO:0000256" key="6">
    <source>
        <dbReference type="ARBA" id="ARBA00047899"/>
    </source>
</evidence>
<dbReference type="SMART" id="SM00108">
    <property type="entry name" value="B_lectin"/>
    <property type="match status" value="1"/>
</dbReference>
<dbReference type="EC" id="2.7.11.1" evidence="2"/>
<dbReference type="InterPro" id="IPR001480">
    <property type="entry name" value="Bulb-type_lectin_dom"/>
</dbReference>
<keyword evidence="5" id="KW-0675">Receptor</keyword>
<evidence type="ECO:0000256" key="7">
    <source>
        <dbReference type="ARBA" id="ARBA00048679"/>
    </source>
</evidence>
<sequence>MPLSNLCLLLATVAAHLLAPIGRVHAGIQFPTPASANLTTRWTVSLNTDEQRMQSFTFQDEDRTTVIVFLLQSIKDHPQDLSFAACFYCTDQCTDFLFGICIVFVDDGGYLGTLSGPIPQVVWSANRGHLVRENATLSFTASGDLQLWDIDGGLVWSTGTSELSVARMTVTKSGNLVLFNHNNMPVWQSFDNPTDSLLPGQPLVEGMRLRPNVSATNWTISNQLYITIRADGLYAFAESSPPQLYYQKTVTQAGNRKTYMTVTNGSLVIFASSTSTVAETNMMSDQIGMTYIRLESDGHLKKYQYVRWVKGWQMVQDILVGQVNDCAYPTVCGEYGICNSGNCSCPMNRSATYFKQIDDRMIHLGCTPVIRISCVAMADHQLLALSNTSYFNYIDTKTALPQLIDEESCKKACLSNCSCKAALFQYSSDDTSKGSCYLPTQLFSLQVNQKEVSHYSSSAYLKIDYNKRPQMSVVVKVLEGVVNVEPNIEFNFVATVPSNLGNDGKMASSAPPIASHLSGPR</sequence>
<dbReference type="GO" id="GO:0048544">
    <property type="term" value="P:recognition of pollen"/>
    <property type="evidence" value="ECO:0007669"/>
    <property type="project" value="InterPro"/>
</dbReference>
<dbReference type="Gene3D" id="2.90.10.30">
    <property type="match status" value="1"/>
</dbReference>
<dbReference type="InterPro" id="IPR036426">
    <property type="entry name" value="Bulb-type_lectin_dom_sf"/>
</dbReference>
<comment type="catalytic activity">
    <reaction evidence="6">
        <text>L-threonyl-[protein] + ATP = O-phospho-L-threonyl-[protein] + ADP + H(+)</text>
        <dbReference type="Rhea" id="RHEA:46608"/>
        <dbReference type="Rhea" id="RHEA-COMP:11060"/>
        <dbReference type="Rhea" id="RHEA-COMP:11605"/>
        <dbReference type="ChEBI" id="CHEBI:15378"/>
        <dbReference type="ChEBI" id="CHEBI:30013"/>
        <dbReference type="ChEBI" id="CHEBI:30616"/>
        <dbReference type="ChEBI" id="CHEBI:61977"/>
        <dbReference type="ChEBI" id="CHEBI:456216"/>
        <dbReference type="EC" id="2.7.11.1"/>
    </reaction>
</comment>
<evidence type="ECO:0000256" key="8">
    <source>
        <dbReference type="SAM" id="SignalP"/>
    </source>
</evidence>
<comment type="caution">
    <text evidence="11">The sequence shown here is derived from an EMBL/GenBank/DDBJ whole genome shotgun (WGS) entry which is preliminary data.</text>
</comment>
<dbReference type="InterPro" id="IPR051343">
    <property type="entry name" value="G-type_lectin_kinases/EP1-like"/>
</dbReference>
<dbReference type="Pfam" id="PF08276">
    <property type="entry name" value="PAN_2"/>
    <property type="match status" value="1"/>
</dbReference>
<reference evidence="11 12" key="1">
    <citation type="journal article" date="2019" name="Sci. Rep.">
        <title>A high-quality genome of Eragrostis curvula grass provides insights into Poaceae evolution and supports new strategies to enhance forage quality.</title>
        <authorList>
            <person name="Carballo J."/>
            <person name="Santos B.A.C.M."/>
            <person name="Zappacosta D."/>
            <person name="Garbus I."/>
            <person name="Selva J.P."/>
            <person name="Gallo C.A."/>
            <person name="Diaz A."/>
            <person name="Albertini E."/>
            <person name="Caccamo M."/>
            <person name="Echenique V."/>
        </authorList>
    </citation>
    <scope>NUCLEOTIDE SEQUENCE [LARGE SCALE GENOMIC DNA]</scope>
    <source>
        <strain evidence="12">cv. Victoria</strain>
        <tissue evidence="11">Leaf</tissue>
    </source>
</reference>
<dbReference type="AlphaFoldDB" id="A0A5J9UGL1"/>
<name>A0A5J9UGL1_9POAL</name>
<dbReference type="CDD" id="cd00028">
    <property type="entry name" value="B_lectin"/>
    <property type="match status" value="1"/>
</dbReference>
<evidence type="ECO:0000259" key="9">
    <source>
        <dbReference type="PROSITE" id="PS50927"/>
    </source>
</evidence>
<feature type="domain" description="Bulb-type lectin" evidence="9">
    <location>
        <begin position="72"/>
        <end position="191"/>
    </location>
</feature>
<accession>A0A5J9UGL1</accession>
<feature type="chain" id="PRO_5023835466" description="non-specific serine/threonine protein kinase" evidence="8">
    <location>
        <begin position="27"/>
        <end position="521"/>
    </location>
</feature>
<evidence type="ECO:0000313" key="11">
    <source>
        <dbReference type="EMBL" id="TVU22782.1"/>
    </source>
</evidence>
<evidence type="ECO:0000256" key="5">
    <source>
        <dbReference type="ARBA" id="ARBA00023170"/>
    </source>
</evidence>
<dbReference type="Pfam" id="PF01453">
    <property type="entry name" value="B_lectin"/>
    <property type="match status" value="1"/>
</dbReference>
<feature type="signal peptide" evidence="8">
    <location>
        <begin position="1"/>
        <end position="26"/>
    </location>
</feature>
<evidence type="ECO:0000256" key="1">
    <source>
        <dbReference type="ARBA" id="ARBA00004479"/>
    </source>
</evidence>
<evidence type="ECO:0000256" key="2">
    <source>
        <dbReference type="ARBA" id="ARBA00012513"/>
    </source>
</evidence>
<keyword evidence="12" id="KW-1185">Reference proteome</keyword>
<dbReference type="Pfam" id="PF00954">
    <property type="entry name" value="S_locus_glycop"/>
    <property type="match status" value="1"/>
</dbReference>
<dbReference type="InterPro" id="IPR003609">
    <property type="entry name" value="Pan_app"/>
</dbReference>
<comment type="catalytic activity">
    <reaction evidence="7">
        <text>L-seryl-[protein] + ATP = O-phospho-L-seryl-[protein] + ADP + H(+)</text>
        <dbReference type="Rhea" id="RHEA:17989"/>
        <dbReference type="Rhea" id="RHEA-COMP:9863"/>
        <dbReference type="Rhea" id="RHEA-COMP:11604"/>
        <dbReference type="ChEBI" id="CHEBI:15378"/>
        <dbReference type="ChEBI" id="CHEBI:29999"/>
        <dbReference type="ChEBI" id="CHEBI:30616"/>
        <dbReference type="ChEBI" id="CHEBI:83421"/>
        <dbReference type="ChEBI" id="CHEBI:456216"/>
        <dbReference type="EC" id="2.7.11.1"/>
    </reaction>
</comment>
<dbReference type="SUPFAM" id="SSF51110">
    <property type="entry name" value="alpha-D-mannose-specific plant lectins"/>
    <property type="match status" value="1"/>
</dbReference>
<dbReference type="GO" id="GO:0004674">
    <property type="term" value="F:protein serine/threonine kinase activity"/>
    <property type="evidence" value="ECO:0007669"/>
    <property type="project" value="UniProtKB-EC"/>
</dbReference>
<organism evidence="11 12">
    <name type="scientific">Eragrostis curvula</name>
    <name type="common">weeping love grass</name>
    <dbReference type="NCBI Taxonomy" id="38414"/>
    <lineage>
        <taxon>Eukaryota</taxon>
        <taxon>Viridiplantae</taxon>
        <taxon>Streptophyta</taxon>
        <taxon>Embryophyta</taxon>
        <taxon>Tracheophyta</taxon>
        <taxon>Spermatophyta</taxon>
        <taxon>Magnoliopsida</taxon>
        <taxon>Liliopsida</taxon>
        <taxon>Poales</taxon>
        <taxon>Poaceae</taxon>
        <taxon>PACMAD clade</taxon>
        <taxon>Chloridoideae</taxon>
        <taxon>Eragrostideae</taxon>
        <taxon>Eragrostidinae</taxon>
        <taxon>Eragrostis</taxon>
    </lineage>
</organism>
<gene>
    <name evidence="11" type="ORF">EJB05_32500</name>
</gene>
<dbReference type="Proteomes" id="UP000324897">
    <property type="component" value="Unassembled WGS sequence"/>
</dbReference>
<evidence type="ECO:0000256" key="4">
    <source>
        <dbReference type="ARBA" id="ARBA00023157"/>
    </source>
</evidence>
<evidence type="ECO:0000313" key="12">
    <source>
        <dbReference type="Proteomes" id="UP000324897"/>
    </source>
</evidence>
<feature type="non-terminal residue" evidence="11">
    <location>
        <position position="1"/>
    </location>
</feature>
<evidence type="ECO:0000259" key="10">
    <source>
        <dbReference type="PROSITE" id="PS50948"/>
    </source>
</evidence>
<keyword evidence="3 8" id="KW-0732">Signal</keyword>
<dbReference type="PROSITE" id="PS50948">
    <property type="entry name" value="PAN"/>
    <property type="match status" value="1"/>
</dbReference>
<evidence type="ECO:0000256" key="3">
    <source>
        <dbReference type="ARBA" id="ARBA00022729"/>
    </source>
</evidence>
<feature type="domain" description="Apple" evidence="10">
    <location>
        <begin position="374"/>
        <end position="459"/>
    </location>
</feature>
<comment type="subcellular location">
    <subcellularLocation>
        <location evidence="1">Membrane</location>
        <topology evidence="1">Single-pass type I membrane protein</topology>
    </subcellularLocation>
</comment>
<dbReference type="GO" id="GO:0051707">
    <property type="term" value="P:response to other organism"/>
    <property type="evidence" value="ECO:0007669"/>
    <property type="project" value="UniProtKB-ARBA"/>
</dbReference>
<dbReference type="PANTHER" id="PTHR47976">
    <property type="entry name" value="G-TYPE LECTIN S-RECEPTOR-LIKE SERINE/THREONINE-PROTEIN KINASE SD2-5"/>
    <property type="match status" value="1"/>
</dbReference>
<dbReference type="PROSITE" id="PS50927">
    <property type="entry name" value="BULB_LECTIN"/>
    <property type="match status" value="1"/>
</dbReference>
<proteinExistence type="predicted"/>
<dbReference type="EMBL" id="RWGY01000026">
    <property type="protein sequence ID" value="TVU22782.1"/>
    <property type="molecule type" value="Genomic_DNA"/>
</dbReference>
<dbReference type="PANTHER" id="PTHR47976:SF90">
    <property type="entry name" value="RECEPTOR-LIKE SERINE_THREONINE-PROTEIN KINASE"/>
    <property type="match status" value="1"/>
</dbReference>
<dbReference type="GO" id="GO:0016020">
    <property type="term" value="C:membrane"/>
    <property type="evidence" value="ECO:0007669"/>
    <property type="project" value="UniProtKB-SubCell"/>
</dbReference>
<keyword evidence="4" id="KW-1015">Disulfide bond</keyword>
<dbReference type="Gramene" id="TVU22782">
    <property type="protein sequence ID" value="TVU22782"/>
    <property type="gene ID" value="EJB05_32500"/>
</dbReference>